<gene>
    <name evidence="1" type="ORF">BLNAU_14683</name>
</gene>
<accession>A0ABQ9XCX7</accession>
<proteinExistence type="predicted"/>
<dbReference type="EMBL" id="JARBJD010000137">
    <property type="protein sequence ID" value="KAK2950348.1"/>
    <property type="molecule type" value="Genomic_DNA"/>
</dbReference>
<evidence type="ECO:0000313" key="1">
    <source>
        <dbReference type="EMBL" id="KAK2950348.1"/>
    </source>
</evidence>
<evidence type="ECO:0000313" key="2">
    <source>
        <dbReference type="Proteomes" id="UP001281761"/>
    </source>
</evidence>
<dbReference type="InterPro" id="IPR016024">
    <property type="entry name" value="ARM-type_fold"/>
</dbReference>
<keyword evidence="2" id="KW-1185">Reference proteome</keyword>
<protein>
    <submittedName>
        <fullName evidence="1">Uncharacterized protein</fullName>
    </submittedName>
</protein>
<comment type="caution">
    <text evidence="1">The sequence shown here is derived from an EMBL/GenBank/DDBJ whole genome shotgun (WGS) entry which is preliminary data.</text>
</comment>
<reference evidence="1 2" key="1">
    <citation type="journal article" date="2022" name="bioRxiv">
        <title>Genomics of Preaxostyla Flagellates Illuminates Evolutionary Transitions and the Path Towards Mitochondrial Loss.</title>
        <authorList>
            <person name="Novak L.V.F."/>
            <person name="Treitli S.C."/>
            <person name="Pyrih J."/>
            <person name="Halakuc P."/>
            <person name="Pipaliya S.V."/>
            <person name="Vacek V."/>
            <person name="Brzon O."/>
            <person name="Soukal P."/>
            <person name="Eme L."/>
            <person name="Dacks J.B."/>
            <person name="Karnkowska A."/>
            <person name="Elias M."/>
            <person name="Hampl V."/>
        </authorList>
    </citation>
    <scope>NUCLEOTIDE SEQUENCE [LARGE SCALE GENOMIC DNA]</scope>
    <source>
        <strain evidence="1">NAU3</strain>
        <tissue evidence="1">Gut</tissue>
    </source>
</reference>
<sequence>MIAFDTKTSPSTDYPCPDCFAFLNWDEEDLGSVDEKSLVFRSLVATVKLQPALDVSLEAKAVRFLHFVDTDDEETADAFLFSFGRTTDESLTNFIQSIVTLISSASQDITVAAMKMLNILFCYCSNKVRLALVKTNLIPQLINTLNPLSLSVVEAEDVQIYLIHIISYSFWNATPNYLFIVGITDLNEQQAVQETVLKQVIVPSENYICHFCVNRFSIIDGALSQSFLKLLAHLLHISPYHPPVMDFILHMPVVPTIPSCISFFDRDESIWNCLSDMIDVQREWDKKDRDAQQMRKTVHRMLRMEGIEDMIEEKVYNDQDEDGEYIVPYSIGWNNQQGMNFRRPR</sequence>
<organism evidence="1 2">
    <name type="scientific">Blattamonas nauphoetae</name>
    <dbReference type="NCBI Taxonomy" id="2049346"/>
    <lineage>
        <taxon>Eukaryota</taxon>
        <taxon>Metamonada</taxon>
        <taxon>Preaxostyla</taxon>
        <taxon>Oxymonadida</taxon>
        <taxon>Blattamonas</taxon>
    </lineage>
</organism>
<dbReference type="SUPFAM" id="SSF48371">
    <property type="entry name" value="ARM repeat"/>
    <property type="match status" value="1"/>
</dbReference>
<name>A0ABQ9XCX7_9EUKA</name>
<dbReference type="Proteomes" id="UP001281761">
    <property type="component" value="Unassembled WGS sequence"/>
</dbReference>